<accession>A0AAU8GW32</accession>
<proteinExistence type="predicted"/>
<organism evidence="1">
    <name type="scientific">Pseudomonas phage PACT201</name>
    <dbReference type="NCBI Taxonomy" id="3230130"/>
    <lineage>
        <taxon>Viruses</taxon>
    </lineage>
</organism>
<dbReference type="EMBL" id="PP931175">
    <property type="protein sequence ID" value="XCH45332.1"/>
    <property type="molecule type" value="Genomic_DNA"/>
</dbReference>
<protein>
    <submittedName>
        <fullName evidence="1">Uncharacterized protein</fullName>
    </submittedName>
</protein>
<name>A0AAU8GW32_9VIRU</name>
<sequence>MSEKDSLLLVLRRVRARPQGSHQRPIGAYLRCVRARLVSWTCLEDKGHWAASCLAVLRFPAPSRRRSSDAELSQAGHVLVTPIGKWFRATWPARTGPARPALDGCLHAWLSQRGF</sequence>
<reference evidence="1" key="1">
    <citation type="submission" date="2024-06" db="EMBL/GenBank/DDBJ databases">
        <authorList>
            <person name="Yerushalmy O."/>
            <person name="Alkalay-Oren S."/>
            <person name="Coppenhagn-Glazer S."/>
            <person name="Hazan R."/>
        </authorList>
    </citation>
    <scope>NUCLEOTIDE SEQUENCE</scope>
</reference>
<evidence type="ECO:0000313" key="1">
    <source>
        <dbReference type="EMBL" id="XCH45332.1"/>
    </source>
</evidence>